<dbReference type="VEuPathDB" id="VectorBase:BGLB023268"/>
<protein>
    <submittedName>
        <fullName evidence="2">Uncharacterized protein</fullName>
    </submittedName>
</protein>
<dbReference type="Proteomes" id="UP000076420">
    <property type="component" value="Unassembled WGS sequence"/>
</dbReference>
<keyword evidence="1" id="KW-0812">Transmembrane</keyword>
<dbReference type="AlphaFoldDB" id="A0A2C9KT71"/>
<keyword evidence="1" id="KW-0472">Membrane</keyword>
<name>A0A2C9KT71_BIOGL</name>
<dbReference type="GO" id="GO:0015179">
    <property type="term" value="F:L-amino acid transmembrane transporter activity"/>
    <property type="evidence" value="ECO:0007669"/>
    <property type="project" value="TreeGrafter"/>
</dbReference>
<feature type="transmembrane region" description="Helical" evidence="1">
    <location>
        <begin position="35"/>
        <end position="55"/>
    </location>
</feature>
<dbReference type="InterPro" id="IPR050598">
    <property type="entry name" value="AminoAcid_Transporter"/>
</dbReference>
<evidence type="ECO:0000313" key="2">
    <source>
        <dbReference type="EnsemblMetazoa" id="BGLB023268-PA"/>
    </source>
</evidence>
<accession>A0A2C9KT71</accession>
<dbReference type="EnsemblMetazoa" id="BGLB023268-RA">
    <property type="protein sequence ID" value="BGLB023268-PA"/>
    <property type="gene ID" value="BGLB023268"/>
</dbReference>
<dbReference type="STRING" id="6526.A0A2C9KT71"/>
<dbReference type="PANTHER" id="PTHR11785:SF512">
    <property type="entry name" value="SOBREMESA, ISOFORM B"/>
    <property type="match status" value="1"/>
</dbReference>
<keyword evidence="1" id="KW-1133">Transmembrane helix</keyword>
<dbReference type="Gene3D" id="1.20.1740.10">
    <property type="entry name" value="Amino acid/polyamine transporter I"/>
    <property type="match status" value="1"/>
</dbReference>
<evidence type="ECO:0000313" key="3">
    <source>
        <dbReference type="Proteomes" id="UP000076420"/>
    </source>
</evidence>
<feature type="transmembrane region" description="Helical" evidence="1">
    <location>
        <begin position="62"/>
        <end position="82"/>
    </location>
</feature>
<evidence type="ECO:0000256" key="1">
    <source>
        <dbReference type="SAM" id="Phobius"/>
    </source>
</evidence>
<dbReference type="KEGG" id="bgt:106060813"/>
<organism evidence="2 3">
    <name type="scientific">Biomphalaria glabrata</name>
    <name type="common">Bloodfluke planorb</name>
    <name type="synonym">Freshwater snail</name>
    <dbReference type="NCBI Taxonomy" id="6526"/>
    <lineage>
        <taxon>Eukaryota</taxon>
        <taxon>Metazoa</taxon>
        <taxon>Spiralia</taxon>
        <taxon>Lophotrochozoa</taxon>
        <taxon>Mollusca</taxon>
        <taxon>Gastropoda</taxon>
        <taxon>Heterobranchia</taxon>
        <taxon>Euthyneura</taxon>
        <taxon>Panpulmonata</taxon>
        <taxon>Hygrophila</taxon>
        <taxon>Lymnaeoidea</taxon>
        <taxon>Planorbidae</taxon>
        <taxon>Biomphalaria</taxon>
    </lineage>
</organism>
<reference evidence="2" key="1">
    <citation type="submission" date="2020-05" db="UniProtKB">
        <authorList>
            <consortium name="EnsemblMetazoa"/>
        </authorList>
    </citation>
    <scope>IDENTIFICATION</scope>
    <source>
        <strain evidence="2">BB02</strain>
    </source>
</reference>
<gene>
    <name evidence="2" type="primary">106060813</name>
</gene>
<dbReference type="PANTHER" id="PTHR11785">
    <property type="entry name" value="AMINO ACID TRANSPORTER"/>
    <property type="match status" value="1"/>
</dbReference>
<sequence>MRIAAAEPCSTAVFALAFTDYVADAVFDQCGPPRLFVIIVASMAVLSMALVNVMSTKLSEKLQMLATVGKLSALSVVVVMGIKRLTEE</sequence>
<proteinExistence type="predicted"/>
<dbReference type="VEuPathDB" id="VectorBase:BGLAX_033411"/>